<proteinExistence type="predicted"/>
<gene>
    <name evidence="1" type="ORF">CS063_15020</name>
</gene>
<dbReference type="Proteomes" id="UP000224460">
    <property type="component" value="Unassembled WGS sequence"/>
</dbReference>
<dbReference type="EMBL" id="PEDL01000024">
    <property type="protein sequence ID" value="PHV69555.1"/>
    <property type="molecule type" value="Genomic_DNA"/>
</dbReference>
<reference evidence="1" key="1">
    <citation type="submission" date="2017-10" db="EMBL/GenBank/DDBJ databases">
        <title>Genome sequence of cellulolytic Lachnospiraceae bacterium XHS1971 isolated from hotspring sediment.</title>
        <authorList>
            <person name="Vasudevan G."/>
            <person name="Joshi A.J."/>
            <person name="Hivarkar S."/>
            <person name="Lanjekar V.B."/>
            <person name="Dhakephalkar P.K."/>
            <person name="Dagar S."/>
        </authorList>
    </citation>
    <scope>NUCLEOTIDE SEQUENCE</scope>
    <source>
        <strain evidence="1">XHS1971</strain>
    </source>
</reference>
<evidence type="ECO:0000313" key="2">
    <source>
        <dbReference type="Proteomes" id="UP000224460"/>
    </source>
</evidence>
<keyword evidence="2" id="KW-1185">Reference proteome</keyword>
<name>A0AC61D7T3_9FIRM</name>
<accession>A0AC61D7T3</accession>
<comment type="caution">
    <text evidence="1">The sequence shown here is derived from an EMBL/GenBank/DDBJ whole genome shotgun (WGS) entry which is preliminary data.</text>
</comment>
<organism evidence="1 2">
    <name type="scientific">Sporanaerobium hydrogeniformans</name>
    <dbReference type="NCBI Taxonomy" id="3072179"/>
    <lineage>
        <taxon>Bacteria</taxon>
        <taxon>Bacillati</taxon>
        <taxon>Bacillota</taxon>
        <taxon>Clostridia</taxon>
        <taxon>Lachnospirales</taxon>
        <taxon>Lachnospiraceae</taxon>
        <taxon>Sporanaerobium</taxon>
    </lineage>
</organism>
<sequence>MKIKRLEVKNFLGIKELNWSPKNGVNVLEGKKAQGKTSILEAIETAFTNLKRRSEVVRHGEEEATLYVETDTGIEIDRRIRTEKSDYLKVKGEGTASTEGFLRQFVAGNIFRPLDFVNMDIKEQTSIILNMIEIDWSVSDIIAWFGDEPDGINFEKHILQVLKDIEVKYYKEREEVNRQIHVLQVQCEAIKKELPGNYDGEAWREKNIQEYYNKISEAQNINALIDKAKVLKEGIENKVSAIKADAENQKSKVELKYRTEEQDIKDIIDLAKGKIKEANDFISNSDDALNAAYERVDLEMQREIQDIKEKYAKCKEMLKKDTEDILEEKKEIVSIQQSRIAAKESEVIGLADKKELELKAIDEQVAEKIKTEKARVGKAAEYLDEHEYIDIVPLQKEAEEVANMQSYLREWDRLQGIINGSLREKQNYSNELTEKIKVARTKPSDLLKTHELPLEGISVDEKGQIRINGTLLDGLSDGEKLEVAFKVALQRMGELRVMCLDGFEKLNPSEQAKVEKICEENDIQAFVTVTAEKELEVM</sequence>
<protein>
    <submittedName>
        <fullName evidence="1">Uncharacterized protein</fullName>
    </submittedName>
</protein>
<evidence type="ECO:0000313" key="1">
    <source>
        <dbReference type="EMBL" id="PHV69555.1"/>
    </source>
</evidence>